<dbReference type="EMBL" id="JAUEDM010000001">
    <property type="protein sequence ID" value="KAK3329704.1"/>
    <property type="molecule type" value="Genomic_DNA"/>
</dbReference>
<sequence>MAEQQQQQQQQQEHPLLWAALTTATLVVLYLYRINQSMKAVPPSAAAKYPQPWTPQQVQQTFDRIKRNRLDFSKHLPPALERRYVVVGGSGLVGGDIVLQLLQRGQSPQSIRIVDFQPLTKEKMLLGGAGACDLVKADISSSASVEAAFAKPWPESESKKPLTVFHTAAMIRPAERKWVLYDRIRKVNVVGTANVLAAARKVGAGADTIFIATSSSSVALRPVKFWGWPWRSTPKDYVQIFTESDFDAPIRPHGEFFANYGYSKAEAERLVCGANEEGFRTGVLRPGNGIYGDFNDTCMGSTLGYGKTGPVTSWTTHIIQNFVNSRNVALAHLQFEAALALPGSTPKCAGRPYLVTDPGQPVRFGELYRALDQLAVTPLKITLPPPVMMLLFAHAIEAWSLLLAYLPVLTKEFGWKEPAGLISNLQPAIFTPTAHTIADDSAARRSVEDGGLGYRGVCDTLEGMCDLIVDWNEREERNGGSDKTKAAKGAVAAVLPTPEPVGA</sequence>
<keyword evidence="3" id="KW-0472">Membrane</keyword>
<dbReference type="InterPro" id="IPR002225">
    <property type="entry name" value="3Beta_OHSteriod_DH/Estase"/>
</dbReference>
<dbReference type="GO" id="GO:0006696">
    <property type="term" value="P:ergosterol biosynthetic process"/>
    <property type="evidence" value="ECO:0007669"/>
    <property type="project" value="TreeGrafter"/>
</dbReference>
<keyword evidence="6" id="KW-1185">Reference proteome</keyword>
<dbReference type="Gene3D" id="3.40.50.720">
    <property type="entry name" value="NAD(P)-binding Rossmann-like Domain"/>
    <property type="match status" value="1"/>
</dbReference>
<dbReference type="AlphaFoldDB" id="A0AAE0MG33"/>
<reference evidence="5" key="2">
    <citation type="submission" date="2023-06" db="EMBL/GenBank/DDBJ databases">
        <authorList>
            <consortium name="Lawrence Berkeley National Laboratory"/>
            <person name="Haridas S."/>
            <person name="Hensen N."/>
            <person name="Bonometti L."/>
            <person name="Westerberg I."/>
            <person name="Brannstrom I.O."/>
            <person name="Guillou S."/>
            <person name="Cros-Aarteil S."/>
            <person name="Calhoun S."/>
            <person name="Kuo A."/>
            <person name="Mondo S."/>
            <person name="Pangilinan J."/>
            <person name="Riley R."/>
            <person name="Labutti K."/>
            <person name="Andreopoulos B."/>
            <person name="Lipzen A."/>
            <person name="Chen C."/>
            <person name="Yanf M."/>
            <person name="Daum C."/>
            <person name="Ng V."/>
            <person name="Clum A."/>
            <person name="Steindorff A."/>
            <person name="Ohm R."/>
            <person name="Martin F."/>
            <person name="Silar P."/>
            <person name="Natvig D."/>
            <person name="Lalanne C."/>
            <person name="Gautier V."/>
            <person name="Ament-Velasquez S.L."/>
            <person name="Kruys A."/>
            <person name="Hutchinson M.I."/>
            <person name="Powell A.J."/>
            <person name="Barry K."/>
            <person name="Miller A.N."/>
            <person name="Grigoriev I.V."/>
            <person name="Debuchy R."/>
            <person name="Gladieux P."/>
            <person name="Thoren M.H."/>
            <person name="Johannesson H."/>
        </authorList>
    </citation>
    <scope>NUCLEOTIDE SEQUENCE</scope>
    <source>
        <strain evidence="5">CBS 118394</strain>
    </source>
</reference>
<dbReference type="Pfam" id="PF01073">
    <property type="entry name" value="3Beta_HSD"/>
    <property type="match status" value="1"/>
</dbReference>
<dbReference type="PANTHER" id="PTHR10366">
    <property type="entry name" value="NAD DEPENDENT EPIMERASE/DEHYDRATASE"/>
    <property type="match status" value="1"/>
</dbReference>
<evidence type="ECO:0000313" key="6">
    <source>
        <dbReference type="Proteomes" id="UP001283341"/>
    </source>
</evidence>
<evidence type="ECO:0000259" key="4">
    <source>
        <dbReference type="Pfam" id="PF01073"/>
    </source>
</evidence>
<reference evidence="5" key="1">
    <citation type="journal article" date="2023" name="Mol. Phylogenet. Evol.">
        <title>Genome-scale phylogeny and comparative genomics of the fungal order Sordariales.</title>
        <authorList>
            <person name="Hensen N."/>
            <person name="Bonometti L."/>
            <person name="Westerberg I."/>
            <person name="Brannstrom I.O."/>
            <person name="Guillou S."/>
            <person name="Cros-Aarteil S."/>
            <person name="Calhoun S."/>
            <person name="Haridas S."/>
            <person name="Kuo A."/>
            <person name="Mondo S."/>
            <person name="Pangilinan J."/>
            <person name="Riley R."/>
            <person name="LaButti K."/>
            <person name="Andreopoulos B."/>
            <person name="Lipzen A."/>
            <person name="Chen C."/>
            <person name="Yan M."/>
            <person name="Daum C."/>
            <person name="Ng V."/>
            <person name="Clum A."/>
            <person name="Steindorff A."/>
            <person name="Ohm R.A."/>
            <person name="Martin F."/>
            <person name="Silar P."/>
            <person name="Natvig D.O."/>
            <person name="Lalanne C."/>
            <person name="Gautier V."/>
            <person name="Ament-Velasquez S.L."/>
            <person name="Kruys A."/>
            <person name="Hutchinson M.I."/>
            <person name="Powell A.J."/>
            <person name="Barry K."/>
            <person name="Miller A.N."/>
            <person name="Grigoriev I.V."/>
            <person name="Debuchy R."/>
            <person name="Gladieux P."/>
            <person name="Hiltunen Thoren M."/>
            <person name="Johannesson H."/>
        </authorList>
    </citation>
    <scope>NUCLEOTIDE SEQUENCE</scope>
    <source>
        <strain evidence="5">CBS 118394</strain>
    </source>
</reference>
<dbReference type="InterPro" id="IPR036291">
    <property type="entry name" value="NAD(P)-bd_dom_sf"/>
</dbReference>
<dbReference type="GO" id="GO:0005783">
    <property type="term" value="C:endoplasmic reticulum"/>
    <property type="evidence" value="ECO:0007669"/>
    <property type="project" value="TreeGrafter"/>
</dbReference>
<feature type="transmembrane region" description="Helical" evidence="3">
    <location>
        <begin position="15"/>
        <end position="32"/>
    </location>
</feature>
<accession>A0AAE0MG33</accession>
<evidence type="ECO:0000256" key="1">
    <source>
        <dbReference type="ARBA" id="ARBA00023002"/>
    </source>
</evidence>
<gene>
    <name evidence="5" type="ORF">B0H66DRAFT_35167</name>
</gene>
<evidence type="ECO:0000256" key="3">
    <source>
        <dbReference type="SAM" id="Phobius"/>
    </source>
</evidence>
<evidence type="ECO:0000313" key="5">
    <source>
        <dbReference type="EMBL" id="KAK3329704.1"/>
    </source>
</evidence>
<comment type="caution">
    <text evidence="5">The sequence shown here is derived from an EMBL/GenBank/DDBJ whole genome shotgun (WGS) entry which is preliminary data.</text>
</comment>
<keyword evidence="3" id="KW-0812">Transmembrane</keyword>
<dbReference type="Proteomes" id="UP001283341">
    <property type="component" value="Unassembled WGS sequence"/>
</dbReference>
<name>A0AAE0MG33_9PEZI</name>
<evidence type="ECO:0000256" key="2">
    <source>
        <dbReference type="ARBA" id="ARBA00023445"/>
    </source>
</evidence>
<dbReference type="GO" id="GO:0000252">
    <property type="term" value="F:3-beta-hydroxysteroid dehydrogenase [NAD(P)+]/C4-decarboxylase activity"/>
    <property type="evidence" value="ECO:0007669"/>
    <property type="project" value="TreeGrafter"/>
</dbReference>
<proteinExistence type="inferred from homology"/>
<feature type="domain" description="3-beta hydroxysteroid dehydrogenase/isomerase" evidence="4">
    <location>
        <begin position="85"/>
        <end position="371"/>
    </location>
</feature>
<protein>
    <recommendedName>
        <fullName evidence="4">3-beta hydroxysteroid dehydrogenase/isomerase domain-containing protein</fullName>
    </recommendedName>
</protein>
<keyword evidence="3" id="KW-1133">Transmembrane helix</keyword>
<keyword evidence="1" id="KW-0560">Oxidoreductase</keyword>
<dbReference type="PANTHER" id="PTHR10366:SF447">
    <property type="entry name" value="HYDROXYSTEROID DEHYDROGENASE_ISOMERASE FAMILY PROTEIN, PUTATIVE (AFU_ORTHOLOGUE AFUA_1G06450)-RELATED"/>
    <property type="match status" value="1"/>
</dbReference>
<comment type="similarity">
    <text evidence="2">Belongs to the NAD(P)-dependent epimerase/dehydratase family. Dihydroflavonol-4-reductase subfamily.</text>
</comment>
<dbReference type="InterPro" id="IPR050425">
    <property type="entry name" value="NAD(P)_dehydrat-like"/>
</dbReference>
<dbReference type="SUPFAM" id="SSF51735">
    <property type="entry name" value="NAD(P)-binding Rossmann-fold domains"/>
    <property type="match status" value="1"/>
</dbReference>
<organism evidence="5 6">
    <name type="scientific">Apodospora peruviana</name>
    <dbReference type="NCBI Taxonomy" id="516989"/>
    <lineage>
        <taxon>Eukaryota</taxon>
        <taxon>Fungi</taxon>
        <taxon>Dikarya</taxon>
        <taxon>Ascomycota</taxon>
        <taxon>Pezizomycotina</taxon>
        <taxon>Sordariomycetes</taxon>
        <taxon>Sordariomycetidae</taxon>
        <taxon>Sordariales</taxon>
        <taxon>Lasiosphaeriaceae</taxon>
        <taxon>Apodospora</taxon>
    </lineage>
</organism>